<name>A0A830HYY9_9CHLO</name>
<gene>
    <name evidence="3" type="ORF">PPROV_001074000</name>
</gene>
<sequence>MRHALARVVVCSPATCVATAGALVPLNGFRTYTRAHTTNSSGRDTREPPPPICETCKRRFCQCTHAKTEELPLFVPPYDNRPPREPGPTQCCQSAPPCEACVWTVYYDDLARWRAHNQTKYVK</sequence>
<evidence type="ECO:0000313" key="4">
    <source>
        <dbReference type="Proteomes" id="UP000660262"/>
    </source>
</evidence>
<comment type="caution">
    <text evidence="3">The sequence shown here is derived from an EMBL/GenBank/DDBJ whole genome shotgun (WGS) entry which is preliminary data.</text>
</comment>
<evidence type="ECO:0000313" key="3">
    <source>
        <dbReference type="EMBL" id="GHP12013.1"/>
    </source>
</evidence>
<dbReference type="Proteomes" id="UP000660262">
    <property type="component" value="Unassembled WGS sequence"/>
</dbReference>
<proteinExistence type="predicted"/>
<dbReference type="InterPro" id="IPR019180">
    <property type="entry name" value="Oxidoreductase-like_N"/>
</dbReference>
<dbReference type="EMBL" id="BNJQ01000037">
    <property type="protein sequence ID" value="GHP12013.1"/>
    <property type="molecule type" value="Genomic_DNA"/>
</dbReference>
<feature type="domain" description="Oxidoreductase-like" evidence="2">
    <location>
        <begin position="82"/>
        <end position="118"/>
    </location>
</feature>
<reference evidence="3" key="1">
    <citation type="submission" date="2020-10" db="EMBL/GenBank/DDBJ databases">
        <title>Unveiling of a novel bifunctional photoreceptor, Dualchrome1, isolated from a cosmopolitan green alga.</title>
        <authorList>
            <person name="Suzuki S."/>
            <person name="Kawachi M."/>
        </authorList>
    </citation>
    <scope>NUCLEOTIDE SEQUENCE</scope>
    <source>
        <strain evidence="3">NIES 2893</strain>
    </source>
</reference>
<evidence type="ECO:0000256" key="1">
    <source>
        <dbReference type="SAM" id="MobiDB-lite"/>
    </source>
</evidence>
<keyword evidence="4" id="KW-1185">Reference proteome</keyword>
<protein>
    <recommendedName>
        <fullName evidence="2">Oxidoreductase-like domain-containing protein</fullName>
    </recommendedName>
</protein>
<dbReference type="Pfam" id="PF09791">
    <property type="entry name" value="Oxidored-like"/>
    <property type="match status" value="1"/>
</dbReference>
<dbReference type="AlphaFoldDB" id="A0A830HYY9"/>
<organism evidence="3 4">
    <name type="scientific">Pycnococcus provasolii</name>
    <dbReference type="NCBI Taxonomy" id="41880"/>
    <lineage>
        <taxon>Eukaryota</taxon>
        <taxon>Viridiplantae</taxon>
        <taxon>Chlorophyta</taxon>
        <taxon>Pseudoscourfieldiophyceae</taxon>
        <taxon>Pseudoscourfieldiales</taxon>
        <taxon>Pycnococcaceae</taxon>
        <taxon>Pycnococcus</taxon>
    </lineage>
</organism>
<accession>A0A830HYY9</accession>
<dbReference type="OrthoDB" id="10064411at2759"/>
<evidence type="ECO:0000259" key="2">
    <source>
        <dbReference type="Pfam" id="PF09791"/>
    </source>
</evidence>
<feature type="region of interest" description="Disordered" evidence="1">
    <location>
        <begin position="74"/>
        <end position="93"/>
    </location>
</feature>